<dbReference type="KEGG" id="asem:NNL22_00250"/>
<dbReference type="AlphaFoldDB" id="A0A9E8HRC8"/>
<sequence>MIDVPLARPLDKKAVQVANQRLYQQHPQLQGKLLDPDNPQHRTYMNDWREMYVEAGGPLKSVNASTDQHVNDPVQPCDCESQVQIVDIVYEPSTDRIYLLDANNLNAWMSEIQLLDDVMRPVMECKNEEELLEKKEEAVKQLVALGINPPTSEFGGGESKKLTEIVRLKGSRKYTYVRSEKMKDHARSYSLETDDRNRSKGYDPKTKRFNYKKMAKKVREELNKPEFKVKFKADNLLERFETYNEFQKFMNQFADSTEKQYWVGDDSTAYNVTAEAQFFRFSSGAAFHSELDPAEGKLLIAGGTHAELSFAEGQAKCQRLIPSKEGFHCQFELNNTPCDLGYFRLDLNLVLSGNAGASANLGGAIAFEMVDGQPAIKGAPRSEPNKSGKFKYDQLLREKGHVHGINAEAEFFAGVTAGCKVSIALQWQSPEDNQEFVVLAEAGAGVEVAAGIGGEANFSIEYDEKTQKFIVRFGAGVVAGVGATGKVDAAIEAGSIYQLVKFIYHQLMKAEFLTPVFIDVDDFDFLQGVLAKAIASGSDIVEESKAVIRDISSWWDEIHQSKAEAQGLAENILGDSSLFKFAAPMVKGRFLAILCRRFLLSTESRQEQAIIKLLSYTQCFTEYHEILKHMSESGAVLTSGEAKNAENMLNQILDGEEQIRFHTWKYRLKKRPNINSPVVAYAAPWQAKPVDDVRIAQLKAAENNCYQQRILA</sequence>
<gene>
    <name evidence="1" type="ORF">NNL22_00250</name>
</gene>
<dbReference type="RefSeq" id="WP_251812267.1">
    <property type="nucleotide sequence ID" value="NZ_CP101527.1"/>
</dbReference>
<accession>A0A9E8HRC8</accession>
<dbReference type="EMBL" id="CP101527">
    <property type="protein sequence ID" value="UZW75071.1"/>
    <property type="molecule type" value="Genomic_DNA"/>
</dbReference>
<evidence type="ECO:0000313" key="2">
    <source>
        <dbReference type="Proteomes" id="UP001164472"/>
    </source>
</evidence>
<organism evidence="1 2">
    <name type="scientific">Alkalimarinus sediminis</name>
    <dbReference type="NCBI Taxonomy" id="1632866"/>
    <lineage>
        <taxon>Bacteria</taxon>
        <taxon>Pseudomonadati</taxon>
        <taxon>Pseudomonadota</taxon>
        <taxon>Gammaproteobacteria</taxon>
        <taxon>Alteromonadales</taxon>
        <taxon>Alteromonadaceae</taxon>
        <taxon>Alkalimarinus</taxon>
    </lineage>
</organism>
<dbReference type="Proteomes" id="UP001164472">
    <property type="component" value="Chromosome"/>
</dbReference>
<reference evidence="1" key="1">
    <citation type="submission" date="2022-07" db="EMBL/GenBank/DDBJ databases">
        <title>Alkalimarinus sp. nov., isolated from gut of a Alitta virens.</title>
        <authorList>
            <person name="Yang A.I."/>
            <person name="Shin N.-R."/>
        </authorList>
    </citation>
    <scope>NUCLEOTIDE SEQUENCE</scope>
    <source>
        <strain evidence="1">FA028</strain>
    </source>
</reference>
<keyword evidence="2" id="KW-1185">Reference proteome</keyword>
<evidence type="ECO:0000313" key="1">
    <source>
        <dbReference type="EMBL" id="UZW75071.1"/>
    </source>
</evidence>
<proteinExistence type="predicted"/>
<protein>
    <submittedName>
        <fullName evidence="1">Uncharacterized protein</fullName>
    </submittedName>
</protein>
<name>A0A9E8HRC8_9ALTE</name>